<proteinExistence type="predicted"/>
<keyword evidence="2" id="KW-1185">Reference proteome</keyword>
<sequence length="147" mass="17489">MKNKISDNDEAPYEMQILNERITRIEEFLLGKGGRCRSLAIGVESSTNTKCSSNLQKGELIYLFHILMEEGIWFFDNIDEKKNRSQFQYFIERHFTYSGEGKVQHNIMGTSRHFSECRGFTYKEKQIRYLEKFIRLLNSKKEKLNRT</sequence>
<reference evidence="1 2" key="1">
    <citation type="submission" date="2017-04" db="EMBL/GenBank/DDBJ databases">
        <title>Compelte genome sequence of WV33.</title>
        <authorList>
            <person name="Lee P.C."/>
        </authorList>
    </citation>
    <scope>NUCLEOTIDE SEQUENCE [LARGE SCALE GENOMIC DNA]</scope>
    <source>
        <strain evidence="1 2">WV33</strain>
    </source>
</reference>
<dbReference type="RefSeq" id="WP_108741895.1">
    <property type="nucleotide sequence ID" value="NZ_CP020918.1"/>
</dbReference>
<organism evidence="1 2">
    <name type="scientific">Flavobacterium faecale</name>
    <dbReference type="NCBI Taxonomy" id="1355330"/>
    <lineage>
        <taxon>Bacteria</taxon>
        <taxon>Pseudomonadati</taxon>
        <taxon>Bacteroidota</taxon>
        <taxon>Flavobacteriia</taxon>
        <taxon>Flavobacteriales</taxon>
        <taxon>Flavobacteriaceae</taxon>
        <taxon>Flavobacterium</taxon>
    </lineage>
</organism>
<dbReference type="KEGG" id="ffa:FFWV33_16390"/>
<dbReference type="AlphaFoldDB" id="A0A2S1LH79"/>
<name>A0A2S1LH79_9FLAO</name>
<dbReference type="EMBL" id="CP020918">
    <property type="protein sequence ID" value="AWG22991.1"/>
    <property type="molecule type" value="Genomic_DNA"/>
</dbReference>
<evidence type="ECO:0000313" key="2">
    <source>
        <dbReference type="Proteomes" id="UP000244527"/>
    </source>
</evidence>
<evidence type="ECO:0000313" key="1">
    <source>
        <dbReference type="EMBL" id="AWG22991.1"/>
    </source>
</evidence>
<protein>
    <submittedName>
        <fullName evidence="1">Uncharacterized protein</fullName>
    </submittedName>
</protein>
<gene>
    <name evidence="1" type="ORF">FFWV33_16390</name>
</gene>
<accession>A0A2S1LH79</accession>
<dbReference type="OrthoDB" id="1356743at2"/>
<dbReference type="Proteomes" id="UP000244527">
    <property type="component" value="Chromosome"/>
</dbReference>